<dbReference type="GO" id="GO:0004065">
    <property type="term" value="F:arylsulfatase activity"/>
    <property type="evidence" value="ECO:0007669"/>
    <property type="project" value="TreeGrafter"/>
</dbReference>
<dbReference type="InterPro" id="IPR000917">
    <property type="entry name" value="Sulfatase_N"/>
</dbReference>
<gene>
    <name evidence="2" type="ORF">VZ94_08395</name>
</gene>
<dbReference type="PATRIC" id="fig|1632867.3.peg.5393"/>
<evidence type="ECO:0000313" key="3">
    <source>
        <dbReference type="Proteomes" id="UP000033684"/>
    </source>
</evidence>
<dbReference type="Pfam" id="PF00884">
    <property type="entry name" value="Sulfatase"/>
    <property type="match status" value="1"/>
</dbReference>
<feature type="domain" description="Sulfatase N-terminal" evidence="1">
    <location>
        <begin position="31"/>
        <end position="470"/>
    </location>
</feature>
<dbReference type="OrthoDB" id="9803751at2"/>
<dbReference type="SUPFAM" id="SSF53649">
    <property type="entry name" value="Alkaline phosphatase-like"/>
    <property type="match status" value="1"/>
</dbReference>
<dbReference type="EMBL" id="LAJX01000080">
    <property type="protein sequence ID" value="KJV06881.1"/>
    <property type="molecule type" value="Genomic_DNA"/>
</dbReference>
<dbReference type="AlphaFoldDB" id="A0A0F3IJK1"/>
<dbReference type="Gene3D" id="3.40.720.10">
    <property type="entry name" value="Alkaline Phosphatase, subunit A"/>
    <property type="match status" value="1"/>
</dbReference>
<dbReference type="InterPro" id="IPR017850">
    <property type="entry name" value="Alkaline_phosphatase_core_sf"/>
</dbReference>
<dbReference type="PANTHER" id="PTHR46615">
    <property type="entry name" value="ARYLSULFATASE K"/>
    <property type="match status" value="1"/>
</dbReference>
<keyword evidence="3" id="KW-1185">Reference proteome</keyword>
<name>A0A0F3IJK1_9GAMM</name>
<proteinExistence type="predicted"/>
<dbReference type="InterPro" id="IPR051849">
    <property type="entry name" value="GAG-degrading_sulfatase"/>
</dbReference>
<dbReference type="GO" id="GO:0015024">
    <property type="term" value="F:glucuronate-2-sulfatase activity"/>
    <property type="evidence" value="ECO:0007669"/>
    <property type="project" value="TreeGrafter"/>
</dbReference>
<evidence type="ECO:0000313" key="2">
    <source>
        <dbReference type="EMBL" id="KJV06881.1"/>
    </source>
</evidence>
<organism evidence="2 3">
    <name type="scientific">Methylocucumis oryzae</name>
    <dbReference type="NCBI Taxonomy" id="1632867"/>
    <lineage>
        <taxon>Bacteria</taxon>
        <taxon>Pseudomonadati</taxon>
        <taxon>Pseudomonadota</taxon>
        <taxon>Gammaproteobacteria</taxon>
        <taxon>Methylococcales</taxon>
        <taxon>Methylococcaceae</taxon>
        <taxon>Methylocucumis</taxon>
    </lineage>
</organism>
<reference evidence="3" key="1">
    <citation type="submission" date="2015-03" db="EMBL/GenBank/DDBJ databases">
        <title>Draft genome sequence of a novel methanotroph (Sn10-6) isolated from flooded ricefield rhizosphere in India.</title>
        <authorList>
            <person name="Pandit P.S."/>
            <person name="Pore S.D."/>
            <person name="Arora P."/>
            <person name="Kapse N.G."/>
            <person name="Dhakephalkar P.K."/>
            <person name="Rahalkar M.C."/>
        </authorList>
    </citation>
    <scope>NUCLEOTIDE SEQUENCE [LARGE SCALE GENOMIC DNA]</scope>
    <source>
        <strain evidence="3">Sn10-6</strain>
    </source>
</reference>
<reference evidence="2 3" key="2">
    <citation type="journal article" date="2016" name="Microb. Ecol.">
        <title>Genome Characteristics of a Novel Type I Methanotroph (Sn10-6) Isolated from a Flooded Indian Rice Field.</title>
        <authorList>
            <person name="Rahalkar M.C."/>
            <person name="Pandit P.S."/>
            <person name="Dhakephalkar P.K."/>
            <person name="Pore S."/>
            <person name="Arora P."/>
            <person name="Kapse N."/>
        </authorList>
    </citation>
    <scope>NUCLEOTIDE SEQUENCE [LARGE SCALE GENOMIC DNA]</scope>
    <source>
        <strain evidence="2 3">Sn10-6</strain>
    </source>
</reference>
<evidence type="ECO:0000259" key="1">
    <source>
        <dbReference type="Pfam" id="PF00884"/>
    </source>
</evidence>
<sequence>MQVTAGAGALVGLSPALSKIAKADQGNTLRPNIVLIITDEERHYSRTESLVQPELLAQYQSLIPGRIQLRANGVRFNNYFTPTAPCSPARSVIFTGHHSVDNGVVDNMDFDTQSSLNPKVPTMADALNAAGYYCAYKGKVHLTKDDVFEGGKGPVNMRRLYGFHDWQGPTKLGDAEGPLSGTMRDDDVAGYAQEWLETTAKDKQSAQTPFLLAVNFINPHDIMLVDVDGNGSYQIAQGDPAGETYFPLSPVPKTKPYLYWWNPSKPANGFEVNGYTPETQGPIPGALDEWASMLSSVFGNITLDDDATTTIRVYKDNAKTALGTRVLTVPLWQVYLNYYLNCILDNDKALVRVLNAIKNNGFADNTLVVMTADHGELALSHMGVSRYFEAATTSDGEPSEQALAQTPVVLPLRQKGAMVYHENNQLPFIVARLSNVKNSLVKQYLPKINIDVPALASSVDLLPTLLTWAGKDAAWYSAQFGATLSNLNMLNHLPGVSLATVIQSPESYQHAQWSDGKQGRDWVLFMSDTIASSLDADFVYRSTWGEDVGCGPDLTKRGCLRGLFDGTYKYARYFSPLDYSLNGAKYADFGYDQLTGLKHGQELQLFIHNSEQAALETYNSAADDTAPIAKLNTLLHDAMSQELSRVTVPPVSVKNLIQDEKECQAA</sequence>
<comment type="caution">
    <text evidence="2">The sequence shown here is derived from an EMBL/GenBank/DDBJ whole genome shotgun (WGS) entry which is preliminary data.</text>
</comment>
<protein>
    <recommendedName>
        <fullName evidence="1">Sulfatase N-terminal domain-containing protein</fullName>
    </recommendedName>
</protein>
<dbReference type="Proteomes" id="UP000033684">
    <property type="component" value="Unassembled WGS sequence"/>
</dbReference>
<dbReference type="PANTHER" id="PTHR46615:SF1">
    <property type="entry name" value="ARYLSULFATASE K"/>
    <property type="match status" value="1"/>
</dbReference>
<accession>A0A0F3IJK1</accession>